<comment type="caution">
    <text evidence="4">The sequence shown here is derived from an EMBL/GenBank/DDBJ whole genome shotgun (WGS) entry which is preliminary data.</text>
</comment>
<keyword evidence="2 4" id="KW-0067">ATP-binding</keyword>
<dbReference type="PROSITE" id="PS50893">
    <property type="entry name" value="ABC_TRANSPORTER_2"/>
    <property type="match status" value="1"/>
</dbReference>
<gene>
    <name evidence="4" type="primary">macB</name>
    <name evidence="4" type="ORF">EVI01_15540</name>
</gene>
<dbReference type="InterPro" id="IPR003593">
    <property type="entry name" value="AAA+_ATPase"/>
</dbReference>
<dbReference type="InterPro" id="IPR003439">
    <property type="entry name" value="ABC_transporter-like_ATP-bd"/>
</dbReference>
<dbReference type="Pfam" id="PF00005">
    <property type="entry name" value="ABC_tran"/>
    <property type="match status" value="1"/>
</dbReference>
<accession>A0A511J2H5</accession>
<dbReference type="PANTHER" id="PTHR42798:SF4">
    <property type="entry name" value="ABC TRANSPORTER DOMAIN-CONTAINING PROTEIN"/>
    <property type="match status" value="1"/>
</dbReference>
<dbReference type="RefSeq" id="WP_010752542.1">
    <property type="nucleotide sequence ID" value="NZ_BJWF01000017.1"/>
</dbReference>
<dbReference type="Proteomes" id="UP000321830">
    <property type="component" value="Unassembled WGS sequence"/>
</dbReference>
<dbReference type="AlphaFoldDB" id="A0A511J2H5"/>
<dbReference type="Gene3D" id="3.40.50.300">
    <property type="entry name" value="P-loop containing nucleotide triphosphate hydrolases"/>
    <property type="match status" value="1"/>
</dbReference>
<dbReference type="InterPro" id="IPR027417">
    <property type="entry name" value="P-loop_NTPase"/>
</dbReference>
<evidence type="ECO:0000256" key="2">
    <source>
        <dbReference type="ARBA" id="ARBA00022840"/>
    </source>
</evidence>
<dbReference type="EMBL" id="BJWF01000017">
    <property type="protein sequence ID" value="GEL92217.1"/>
    <property type="molecule type" value="Genomic_DNA"/>
</dbReference>
<evidence type="ECO:0000313" key="5">
    <source>
        <dbReference type="Proteomes" id="UP000321830"/>
    </source>
</evidence>
<evidence type="ECO:0000256" key="1">
    <source>
        <dbReference type="ARBA" id="ARBA00022741"/>
    </source>
</evidence>
<sequence>MSEIFSIKNATKKINNQQLFQLDNFSANKGELITILGKSGAGKSTLLNILGLNQTFTSGTFHMFGQPVNKMTRKEKTKIKRNEISFLFQDFGLIEYETIDFNLNIGLKFKKMSLKEKNLLKIETLKKINLKKDLKTPVYLLSGGEKQRIALARTLLKGGSIILADEPTGSLDESNKKIVFSLLKELVAKDFLVIVVTHDTELANLGTKCMML</sequence>
<dbReference type="SMART" id="SM00382">
    <property type="entry name" value="AAA"/>
    <property type="match status" value="1"/>
</dbReference>
<dbReference type="PANTHER" id="PTHR42798">
    <property type="entry name" value="LIPOPROTEIN-RELEASING SYSTEM ATP-BINDING PROTEIN LOLD"/>
    <property type="match status" value="1"/>
</dbReference>
<proteinExistence type="predicted"/>
<keyword evidence="1" id="KW-0547">Nucleotide-binding</keyword>
<dbReference type="GO" id="GO:0005524">
    <property type="term" value="F:ATP binding"/>
    <property type="evidence" value="ECO:0007669"/>
    <property type="project" value="UniProtKB-KW"/>
</dbReference>
<feature type="domain" description="ABC transporter" evidence="3">
    <location>
        <begin position="5"/>
        <end position="212"/>
    </location>
</feature>
<evidence type="ECO:0000259" key="3">
    <source>
        <dbReference type="PROSITE" id="PS50893"/>
    </source>
</evidence>
<protein>
    <submittedName>
        <fullName evidence="4">Bacteriocin ABC transporter ATP-binding protein</fullName>
    </submittedName>
</protein>
<dbReference type="PROSITE" id="PS00211">
    <property type="entry name" value="ABC_TRANSPORTER_1"/>
    <property type="match status" value="1"/>
</dbReference>
<evidence type="ECO:0000313" key="4">
    <source>
        <dbReference type="EMBL" id="GEL92217.1"/>
    </source>
</evidence>
<name>A0A511J2H5_9ENTE</name>
<dbReference type="SUPFAM" id="SSF52540">
    <property type="entry name" value="P-loop containing nucleoside triphosphate hydrolases"/>
    <property type="match status" value="1"/>
</dbReference>
<dbReference type="InterPro" id="IPR017871">
    <property type="entry name" value="ABC_transporter-like_CS"/>
</dbReference>
<organism evidence="4 5">
    <name type="scientific">Enterococcus villorum</name>
    <dbReference type="NCBI Taxonomy" id="112904"/>
    <lineage>
        <taxon>Bacteria</taxon>
        <taxon>Bacillati</taxon>
        <taxon>Bacillota</taxon>
        <taxon>Bacilli</taxon>
        <taxon>Lactobacillales</taxon>
        <taxon>Enterococcaceae</taxon>
        <taxon>Enterococcus</taxon>
    </lineage>
</organism>
<reference evidence="4 5" key="1">
    <citation type="submission" date="2019-07" db="EMBL/GenBank/DDBJ databases">
        <title>Whole genome shotgun sequence of Enterococcus villorum NBRC 100699.</title>
        <authorList>
            <person name="Hosoyama A."/>
            <person name="Uohara A."/>
            <person name="Ohji S."/>
            <person name="Ichikawa N."/>
        </authorList>
    </citation>
    <scope>NUCLEOTIDE SEQUENCE [LARGE SCALE GENOMIC DNA]</scope>
    <source>
        <strain evidence="4 5">NBRC 100699</strain>
    </source>
</reference>
<dbReference type="GO" id="GO:0016887">
    <property type="term" value="F:ATP hydrolysis activity"/>
    <property type="evidence" value="ECO:0007669"/>
    <property type="project" value="InterPro"/>
</dbReference>